<keyword evidence="4" id="KW-0813">Transport</keyword>
<dbReference type="EMBL" id="JAOQJQ010000001">
    <property type="protein sequence ID" value="MCU6761126.1"/>
    <property type="molecule type" value="Genomic_DNA"/>
</dbReference>
<dbReference type="SUPFAM" id="SSF49367">
    <property type="entry name" value="Superoxide reductase-like"/>
    <property type="match status" value="1"/>
</dbReference>
<organism evidence="13 14">
    <name type="scientific">Brotonthovivens ammoniilytica</name>
    <dbReference type="NCBI Taxonomy" id="2981725"/>
    <lineage>
        <taxon>Bacteria</taxon>
        <taxon>Bacillati</taxon>
        <taxon>Bacillota</taxon>
        <taxon>Clostridia</taxon>
        <taxon>Lachnospirales</taxon>
        <taxon>Lachnospiraceae</taxon>
        <taxon>Brotonthovivens</taxon>
    </lineage>
</organism>
<evidence type="ECO:0000256" key="6">
    <source>
        <dbReference type="ARBA" id="ARBA00022982"/>
    </source>
</evidence>
<dbReference type="Gene3D" id="2.60.40.730">
    <property type="entry name" value="SOR catalytic domain"/>
    <property type="match status" value="1"/>
</dbReference>
<dbReference type="Pfam" id="PF06397">
    <property type="entry name" value="Desulfoferrod_N"/>
    <property type="match status" value="1"/>
</dbReference>
<keyword evidence="6" id="KW-0249">Electron transport</keyword>
<dbReference type="Pfam" id="PF01880">
    <property type="entry name" value="Desulfoferrodox"/>
    <property type="match status" value="1"/>
</dbReference>
<comment type="similarity">
    <text evidence="1">Belongs to the desulfoferrodoxin family.</text>
</comment>
<gene>
    <name evidence="13" type="ORF">OCV88_02090</name>
</gene>
<evidence type="ECO:0000256" key="8">
    <source>
        <dbReference type="ARBA" id="ARBA00024690"/>
    </source>
</evidence>
<proteinExistence type="inferred from homology"/>
<dbReference type="SUPFAM" id="SSF57802">
    <property type="entry name" value="Rubredoxin-like"/>
    <property type="match status" value="1"/>
</dbReference>
<evidence type="ECO:0000256" key="5">
    <source>
        <dbReference type="ARBA" id="ARBA00022723"/>
    </source>
</evidence>
<keyword evidence="5" id="KW-0479">Metal-binding</keyword>
<dbReference type="PANTHER" id="PTHR36541">
    <property type="entry name" value="SUPEROXIDE REDUCTASE-RELATED"/>
    <property type="match status" value="1"/>
</dbReference>
<keyword evidence="14" id="KW-1185">Reference proteome</keyword>
<reference evidence="13 14" key="1">
    <citation type="journal article" date="2021" name="ISME Commun">
        <title>Automated analysis of genomic sequences facilitates high-throughput and comprehensive description of bacteria.</title>
        <authorList>
            <person name="Hitch T.C.A."/>
        </authorList>
    </citation>
    <scope>NUCLEOTIDE SEQUENCE [LARGE SCALE GENOMIC DNA]</scope>
    <source>
        <strain evidence="13 14">Sanger_109</strain>
    </source>
</reference>
<dbReference type="InterPro" id="IPR051233">
    <property type="entry name" value="Desulfoferrodoxin_SOR"/>
</dbReference>
<evidence type="ECO:0000256" key="7">
    <source>
        <dbReference type="ARBA" id="ARBA00023004"/>
    </source>
</evidence>
<evidence type="ECO:0000259" key="12">
    <source>
        <dbReference type="Pfam" id="PF06397"/>
    </source>
</evidence>
<comment type="caution">
    <text evidence="13">The sequence shown here is derived from an EMBL/GenBank/DDBJ whole genome shotgun (WGS) entry which is preliminary data.</text>
</comment>
<keyword evidence="7" id="KW-0408">Iron</keyword>
<evidence type="ECO:0000256" key="4">
    <source>
        <dbReference type="ARBA" id="ARBA00022448"/>
    </source>
</evidence>
<dbReference type="EC" id="1.15.1.2" evidence="2"/>
<protein>
    <recommendedName>
        <fullName evidence="3">Desulfoferrodoxin</fullName>
        <ecNumber evidence="2">1.15.1.2</ecNumber>
    </recommendedName>
    <alternativeName>
        <fullName evidence="9">Superoxide reductase</fullName>
    </alternativeName>
</protein>
<sequence>MEQKFFKCEHCGNIIAFVENKGVPVMCCGEKMKELVPNTTEAATEKHIPVYTVEGNKVCVTVSSLEHPMLEEHLIEWISLETKQGNQRKVLKAGDAPKAEFLISDGDEVTNVYAYCNLHGLWKA</sequence>
<evidence type="ECO:0000256" key="1">
    <source>
        <dbReference type="ARBA" id="ARBA00005941"/>
    </source>
</evidence>
<dbReference type="Proteomes" id="UP001652442">
    <property type="component" value="Unassembled WGS sequence"/>
</dbReference>
<evidence type="ECO:0000259" key="11">
    <source>
        <dbReference type="Pfam" id="PF01880"/>
    </source>
</evidence>
<comment type="function">
    <text evidence="8">Catalyzes the one-electron reduction of superoxide anion radical to hydrogen peroxide at a nonheme ferrous iron center. Plays a fundamental role in case of oxidative stress via its superoxide detoxification activity.</text>
</comment>
<feature type="domain" description="Desulfoferrodoxin ferrous iron-binding" evidence="11">
    <location>
        <begin position="40"/>
        <end position="123"/>
    </location>
</feature>
<comment type="catalytic activity">
    <reaction evidence="10">
        <text>reduced [rubredoxin] + superoxide + 2 H(+) = oxidized [rubredoxin] + H2O2</text>
        <dbReference type="Rhea" id="RHEA:21324"/>
        <dbReference type="Rhea" id="RHEA-COMP:10302"/>
        <dbReference type="Rhea" id="RHEA-COMP:10303"/>
        <dbReference type="ChEBI" id="CHEBI:15378"/>
        <dbReference type="ChEBI" id="CHEBI:16240"/>
        <dbReference type="ChEBI" id="CHEBI:18421"/>
        <dbReference type="ChEBI" id="CHEBI:29033"/>
        <dbReference type="ChEBI" id="CHEBI:29034"/>
        <dbReference type="EC" id="1.15.1.2"/>
    </reaction>
</comment>
<evidence type="ECO:0000256" key="9">
    <source>
        <dbReference type="ARBA" id="ARBA00031398"/>
    </source>
</evidence>
<dbReference type="InterPro" id="IPR002742">
    <property type="entry name" value="Desulfoferrodoxin_Fe-bd_dom"/>
</dbReference>
<evidence type="ECO:0000313" key="14">
    <source>
        <dbReference type="Proteomes" id="UP001652442"/>
    </source>
</evidence>
<feature type="domain" description="Desulfoferrodoxin N-terminal" evidence="12">
    <location>
        <begin position="4"/>
        <end position="34"/>
    </location>
</feature>
<evidence type="ECO:0000256" key="3">
    <source>
        <dbReference type="ARBA" id="ARBA00014839"/>
    </source>
</evidence>
<dbReference type="InterPro" id="IPR004462">
    <property type="entry name" value="Desulfoferrodoxin_N"/>
</dbReference>
<evidence type="ECO:0000256" key="2">
    <source>
        <dbReference type="ARBA" id="ARBA00012679"/>
    </source>
</evidence>
<evidence type="ECO:0000256" key="10">
    <source>
        <dbReference type="ARBA" id="ARBA00047448"/>
    </source>
</evidence>
<dbReference type="PANTHER" id="PTHR36541:SF1">
    <property type="entry name" value="SUPEROXIDE REDUCTASE-RELATED"/>
    <property type="match status" value="1"/>
</dbReference>
<accession>A0ABT2TGT8</accession>
<dbReference type="InterPro" id="IPR036073">
    <property type="entry name" value="Desulfoferrodoxin_Fe-bd_dom_sf"/>
</dbReference>
<name>A0ABT2TGT8_9FIRM</name>
<evidence type="ECO:0000313" key="13">
    <source>
        <dbReference type="EMBL" id="MCU6761126.1"/>
    </source>
</evidence>
<dbReference type="RefSeq" id="WP_158423971.1">
    <property type="nucleotide sequence ID" value="NZ_JAOQJQ010000001.1"/>
</dbReference>